<dbReference type="AlphaFoldDB" id="A0A9P4TA83"/>
<dbReference type="EMBL" id="SWKU01000018">
    <property type="protein sequence ID" value="KAF2998804.1"/>
    <property type="molecule type" value="Genomic_DNA"/>
</dbReference>
<accession>A0A9P4TA83</accession>
<reference evidence="3" key="1">
    <citation type="submission" date="2019-04" db="EMBL/GenBank/DDBJ databases">
        <title>Sequencing of skin fungus with MAO and IRED activity.</title>
        <authorList>
            <person name="Marsaioli A.J."/>
            <person name="Bonatto J.M.C."/>
            <person name="Reis Junior O."/>
        </authorList>
    </citation>
    <scope>NUCLEOTIDE SEQUENCE</scope>
    <source>
        <strain evidence="3">30M1</strain>
    </source>
</reference>
<keyword evidence="2" id="KW-1133">Transmembrane helix</keyword>
<feature type="region of interest" description="Disordered" evidence="1">
    <location>
        <begin position="1038"/>
        <end position="1087"/>
    </location>
</feature>
<evidence type="ECO:0008006" key="5">
    <source>
        <dbReference type="Google" id="ProtNLM"/>
    </source>
</evidence>
<feature type="transmembrane region" description="Helical" evidence="2">
    <location>
        <begin position="773"/>
        <end position="791"/>
    </location>
</feature>
<feature type="transmembrane region" description="Helical" evidence="2">
    <location>
        <begin position="1126"/>
        <end position="1149"/>
    </location>
</feature>
<feature type="compositionally biased region" description="Polar residues" evidence="1">
    <location>
        <begin position="973"/>
        <end position="988"/>
    </location>
</feature>
<evidence type="ECO:0000313" key="4">
    <source>
        <dbReference type="Proteomes" id="UP000801428"/>
    </source>
</evidence>
<sequence>MFAAGKPVWYLPLAVLFAVAVLFTFHFGYDRYFFAHTRNPDVTDQFGFLSAESVAALKDDARLHHALLGLTESIAHTSSELGQKYGLEGVADFGLALGDSMVELRKRNELEAQKRGLLEDFAKGVGNVLGGLGVNTTGGLGGILGNLGTALTNGLATPALFLGIGVGVGASTGLNITDTKNAQAQASRVASTFNATATGLNLAAQNIGSGLAGQIAPSLGQSGGLTGSIGPAAFALASGIGNATAKALNLTSQNFQPSSDGGIQAIAGNLGLGLSTPIVSNIDFQAVMKSANGGGVGASIMKQLPAIAAAAGNGLGEGARNGLGLQQTGQTPRSLGKRQDPADPLQGVDVPATVNQFTKGLSQSLLTGVDVTKLAGSLNLTGNIGDIGSNLDLPSLASGAGSGIGLGLAIGLSLRPVDAGSLIEKNGNDGGSGTALIAETFTQNLVSNLLLNSTIVQSAGSTLTKNAPQFLKDANVAKAAEGFARGSIEGISVALSSIGGIQNLISGNFSNDAMMNVPTLQPTGFNDSLNGSAVSFARGFMGEGTILVGNVLRTMGGKADKAQTPLRLRGLEVPASKAAVAPYSTIIARQAQENTSTVPLAISEATLMGAGQFGINLLTCQGIGGLASVALGAMSGQKDKSSMEGMMSGLDPRVLSSLPQGPVQFTSEGNTFRVVLKDAEISINSLPFKRFGVLTALHVVFMVISFLFTLPLYLILGVVWRLSVLAGYPVNEAKNKKWRLGLLITFAITALIGTILGIAGMGSSRHFRDAHGVFGLIALILMFPTVGFTIARLRSEALYPSPSTFAGIKAPIALLKSPDQKIYLISGFLIQLVFALGQITFINGFSTLRSISLCVVDAVLTSNAVVGLMGLLLMVQITAAGMVAIRTWLEQHIAKREKAGVQRTTILEAGNRTRKDSIATFGFGRTRSNAPAPLNLDRPALQQRATGELKGFADEKISTPFNVRKAGAEDTAAFNNPRQLNRQPSPDVQENPFLSPDKQRDLDERVYPQTADYQYTYKSAVDDNTDYYSVPVGYVPQQGTVRSGRPSSDLLDPLDSPMPATLRAGDSKQTDYMGPRRGNGSPPKTQGVTTADLFPPPPPPPMDPQMQLTAKSASSSYSRPFNEVPLFLILLTAIPLTIFLVATLAYLTFRSNPFATFRTRRHKLQSDPDTALKTPDIEHALPTVETVAQRREMRVAYQQAQGCEN</sequence>
<dbReference type="Proteomes" id="UP000801428">
    <property type="component" value="Unassembled WGS sequence"/>
</dbReference>
<proteinExistence type="predicted"/>
<feature type="transmembrane region" description="Helical" evidence="2">
    <location>
        <begin position="865"/>
        <end position="889"/>
    </location>
</feature>
<feature type="transmembrane region" description="Helical" evidence="2">
    <location>
        <begin position="7"/>
        <end position="29"/>
    </location>
</feature>
<dbReference type="OrthoDB" id="5148443at2759"/>
<feature type="region of interest" description="Disordered" evidence="1">
    <location>
        <begin position="320"/>
        <end position="348"/>
    </location>
</feature>
<feature type="region of interest" description="Disordered" evidence="1">
    <location>
        <begin position="966"/>
        <end position="1000"/>
    </location>
</feature>
<gene>
    <name evidence="3" type="ORF">E8E13_001143</name>
</gene>
<evidence type="ECO:0000256" key="1">
    <source>
        <dbReference type="SAM" id="MobiDB-lite"/>
    </source>
</evidence>
<feature type="transmembrane region" description="Helical" evidence="2">
    <location>
        <begin position="822"/>
        <end position="845"/>
    </location>
</feature>
<evidence type="ECO:0000256" key="2">
    <source>
        <dbReference type="SAM" id="Phobius"/>
    </source>
</evidence>
<protein>
    <recommendedName>
        <fullName evidence="5">Cytochrome b561 domain-containing protein</fullName>
    </recommendedName>
</protein>
<feature type="transmembrane region" description="Helical" evidence="2">
    <location>
        <begin position="740"/>
        <end position="761"/>
    </location>
</feature>
<feature type="transmembrane region" description="Helical" evidence="2">
    <location>
        <begin position="691"/>
        <end position="720"/>
    </location>
</feature>
<keyword evidence="2" id="KW-0812">Transmembrane</keyword>
<comment type="caution">
    <text evidence="3">The sequence shown here is derived from an EMBL/GenBank/DDBJ whole genome shotgun (WGS) entry which is preliminary data.</text>
</comment>
<keyword evidence="4" id="KW-1185">Reference proteome</keyword>
<organism evidence="3 4">
    <name type="scientific">Curvularia kusanoi</name>
    <name type="common">Cochliobolus kusanoi</name>
    <dbReference type="NCBI Taxonomy" id="90978"/>
    <lineage>
        <taxon>Eukaryota</taxon>
        <taxon>Fungi</taxon>
        <taxon>Dikarya</taxon>
        <taxon>Ascomycota</taxon>
        <taxon>Pezizomycotina</taxon>
        <taxon>Dothideomycetes</taxon>
        <taxon>Pleosporomycetidae</taxon>
        <taxon>Pleosporales</taxon>
        <taxon>Pleosporineae</taxon>
        <taxon>Pleosporaceae</taxon>
        <taxon>Curvularia</taxon>
    </lineage>
</organism>
<name>A0A9P4TA83_CURKU</name>
<feature type="compositionally biased region" description="Low complexity" evidence="1">
    <location>
        <begin position="1046"/>
        <end position="1057"/>
    </location>
</feature>
<keyword evidence="2" id="KW-0472">Membrane</keyword>
<evidence type="ECO:0000313" key="3">
    <source>
        <dbReference type="EMBL" id="KAF2998804.1"/>
    </source>
</evidence>